<dbReference type="NCBIfam" id="TIGR01549">
    <property type="entry name" value="HAD-SF-IA-v1"/>
    <property type="match status" value="1"/>
</dbReference>
<keyword evidence="4 6" id="KW-0460">Magnesium</keyword>
<comment type="subunit">
    <text evidence="6">Monomer.</text>
</comment>
<comment type="similarity">
    <text evidence="6">Belongs to the HAD-like hydrolase superfamily. MasA/MtnC family.</text>
</comment>
<comment type="function">
    <text evidence="6">Bifunctional enzyme that catalyzes the enolization of 2,3-diketo-5-methylthiopentyl-1-phosphate (DK-MTP-1-P) into the intermediate 2-hydroxy-3-keto-5-methylthiopentenyl-1-phosphate (HK-MTPenyl-1-P), which is then dephosphorylated to form the acireductone 1,2-dihydroxy-3-keto-5-methylthiopentene (DHK-MTPene).</text>
</comment>
<dbReference type="InterPro" id="IPR027511">
    <property type="entry name" value="ENOPH1_eukaryotes"/>
</dbReference>
<comment type="pathway">
    <text evidence="6">Amino-acid biosynthesis; L-methionine biosynthesis via salvage pathway; L-methionine from S-methyl-5-thio-alpha-D-ribose 1-phosphate: step 4/6.</text>
</comment>
<dbReference type="Proteomes" id="UP000694941">
    <property type="component" value="Unplaced"/>
</dbReference>
<evidence type="ECO:0000256" key="1">
    <source>
        <dbReference type="ARBA" id="ARBA00022605"/>
    </source>
</evidence>
<sequence>MVNVDIYDINAILLDIEGTTTSISFVKDVLFPYIRQNLIRYVKDHWKNAELIKDIDSLRMQAVEDLKNGLNVVQIPDIDEEEDRLQEAIITNVFDQMDADRKTTALKQLQGHIWREAYHSGKIEGHVYEDVMPALKSWKTAGKHVYIYSSGSVEAQKLLFGATTYGNLLQFIDGHFDTNIGPKKESTSYTKIANECGYQAHQILFLTDIPEESQAAKNAGMKTTLVSREGNKSLCEEVVKEFGEVKSFDQISLL</sequence>
<keyword evidence="6" id="KW-0539">Nucleus</keyword>
<evidence type="ECO:0000256" key="4">
    <source>
        <dbReference type="ARBA" id="ARBA00022842"/>
    </source>
</evidence>
<comment type="catalytic activity">
    <reaction evidence="6">
        <text>5-methylsulfanyl-2,3-dioxopentyl phosphate + H2O = 1,2-dihydroxy-5-(methylsulfanyl)pent-1-en-3-one + phosphate</text>
        <dbReference type="Rhea" id="RHEA:21700"/>
        <dbReference type="ChEBI" id="CHEBI:15377"/>
        <dbReference type="ChEBI" id="CHEBI:43474"/>
        <dbReference type="ChEBI" id="CHEBI:49252"/>
        <dbReference type="ChEBI" id="CHEBI:58828"/>
        <dbReference type="EC" id="3.1.3.77"/>
    </reaction>
</comment>
<reference evidence="8" key="1">
    <citation type="submission" date="2025-08" db="UniProtKB">
        <authorList>
            <consortium name="RefSeq"/>
        </authorList>
    </citation>
    <scope>IDENTIFICATION</scope>
    <source>
        <tissue evidence="8">Muscle</tissue>
    </source>
</reference>
<dbReference type="HAMAP" id="MF_01681">
    <property type="entry name" value="Salvage_MtnC"/>
    <property type="match status" value="1"/>
</dbReference>
<dbReference type="InterPro" id="IPR023214">
    <property type="entry name" value="HAD_sf"/>
</dbReference>
<dbReference type="SFLD" id="SFLDG01129">
    <property type="entry name" value="C1.5:_HAD__Beta-PGM__Phosphata"/>
    <property type="match status" value="1"/>
</dbReference>
<evidence type="ECO:0000313" key="8">
    <source>
        <dbReference type="RefSeq" id="XP_013772543.1"/>
    </source>
</evidence>
<dbReference type="InterPro" id="IPR023943">
    <property type="entry name" value="Enolase-ppase_E1"/>
</dbReference>
<dbReference type="InterPro" id="IPR006439">
    <property type="entry name" value="HAD-SF_hydro_IA"/>
</dbReference>
<evidence type="ECO:0000256" key="2">
    <source>
        <dbReference type="ARBA" id="ARBA00022723"/>
    </source>
</evidence>
<feature type="binding site" evidence="6">
    <location>
        <begin position="149"/>
        <end position="150"/>
    </location>
    <ligand>
        <name>substrate</name>
    </ligand>
</feature>
<dbReference type="SFLD" id="SFLDF00044">
    <property type="entry name" value="enolase-phosphatase"/>
    <property type="match status" value="1"/>
</dbReference>
<dbReference type="PANTHER" id="PTHR20371">
    <property type="entry name" value="ENOLASE-PHOSPHATASE E1"/>
    <property type="match status" value="1"/>
</dbReference>
<dbReference type="RefSeq" id="XP_013772543.1">
    <property type="nucleotide sequence ID" value="XM_013917089.2"/>
</dbReference>
<keyword evidence="3 6" id="KW-0378">Hydrolase</keyword>
<dbReference type="EC" id="3.1.3.77" evidence="6"/>
<comment type="subcellular location">
    <subcellularLocation>
        <location evidence="6">Cytoplasm</location>
    </subcellularLocation>
    <subcellularLocation>
        <location evidence="6">Nucleus</location>
    </subcellularLocation>
</comment>
<evidence type="ECO:0000313" key="7">
    <source>
        <dbReference type="Proteomes" id="UP000694941"/>
    </source>
</evidence>
<feature type="binding site" evidence="6">
    <location>
        <position position="17"/>
    </location>
    <ligand>
        <name>Mg(2+)</name>
        <dbReference type="ChEBI" id="CHEBI:18420"/>
    </ligand>
</feature>
<keyword evidence="1 6" id="KW-0028">Amino-acid biosynthesis</keyword>
<dbReference type="HAMAP" id="MF_03117">
    <property type="entry name" value="Salvage_MtnC_euk"/>
    <property type="match status" value="1"/>
</dbReference>
<dbReference type="GeneID" id="106457655"/>
<dbReference type="Gene3D" id="1.10.720.60">
    <property type="match status" value="1"/>
</dbReference>
<keyword evidence="2 6" id="KW-0479">Metal-binding</keyword>
<keyword evidence="6" id="KW-0963">Cytoplasm</keyword>
<dbReference type="PANTHER" id="PTHR20371:SF1">
    <property type="entry name" value="ENOLASE-PHOSPHATASE E1"/>
    <property type="match status" value="1"/>
</dbReference>
<gene>
    <name evidence="8" type="primary">LOC106457655</name>
</gene>
<keyword evidence="5 6" id="KW-0486">Methionine biosynthesis</keyword>
<comment type="pathway">
    <text evidence="6">Amino-acid biosynthesis; L-methionine biosynthesis via salvage pathway; L-methionine from S-methyl-5-thio-alpha-D-ribose 1-phosphate: step 3/6.</text>
</comment>
<feature type="binding site" evidence="6">
    <location>
        <position position="15"/>
    </location>
    <ligand>
        <name>Mg(2+)</name>
        <dbReference type="ChEBI" id="CHEBI:18420"/>
    </ligand>
</feature>
<organism evidence="7 8">
    <name type="scientific">Limulus polyphemus</name>
    <name type="common">Atlantic horseshoe crab</name>
    <dbReference type="NCBI Taxonomy" id="6850"/>
    <lineage>
        <taxon>Eukaryota</taxon>
        <taxon>Metazoa</taxon>
        <taxon>Ecdysozoa</taxon>
        <taxon>Arthropoda</taxon>
        <taxon>Chelicerata</taxon>
        <taxon>Merostomata</taxon>
        <taxon>Xiphosura</taxon>
        <taxon>Limulidae</taxon>
        <taxon>Limulus</taxon>
    </lineage>
</organism>
<evidence type="ECO:0000256" key="5">
    <source>
        <dbReference type="ARBA" id="ARBA00023167"/>
    </source>
</evidence>
<dbReference type="CDD" id="cd01629">
    <property type="entry name" value="HAD_EP"/>
    <property type="match status" value="1"/>
</dbReference>
<accession>A0ABM1B0X6</accession>
<dbReference type="NCBIfam" id="TIGR01691">
    <property type="entry name" value="enolase-ppase"/>
    <property type="match status" value="1"/>
</dbReference>
<name>A0ABM1B0X6_LIMPO</name>
<keyword evidence="7" id="KW-1185">Reference proteome</keyword>
<comment type="cofactor">
    <cofactor evidence="6">
        <name>Mg(2+)</name>
        <dbReference type="ChEBI" id="CHEBI:18420"/>
    </cofactor>
    <text evidence="6">Binds 1 Mg(2+) ion per subunit.</text>
</comment>
<evidence type="ECO:0000256" key="6">
    <source>
        <dbReference type="HAMAP-Rule" id="MF_03117"/>
    </source>
</evidence>
<dbReference type="InterPro" id="IPR036412">
    <property type="entry name" value="HAD-like_sf"/>
</dbReference>
<feature type="binding site" evidence="6">
    <location>
        <position position="208"/>
    </location>
    <ligand>
        <name>Mg(2+)</name>
        <dbReference type="ChEBI" id="CHEBI:18420"/>
    </ligand>
</feature>
<dbReference type="SFLD" id="SFLDS00003">
    <property type="entry name" value="Haloacid_Dehalogenase"/>
    <property type="match status" value="1"/>
</dbReference>
<dbReference type="SFLD" id="SFLDG01133">
    <property type="entry name" value="C1.5.4:_Enolase-phosphatase_Li"/>
    <property type="match status" value="1"/>
</dbReference>
<protein>
    <recommendedName>
        <fullName evidence="6">Enolase-phosphatase E1</fullName>
        <ecNumber evidence="6">3.1.3.77</ecNumber>
    </recommendedName>
    <alternativeName>
        <fullName evidence="6">2,3-diketo-5-methylthio-1-phosphopentane phosphatase</fullName>
    </alternativeName>
</protein>
<dbReference type="Gene3D" id="3.40.50.1000">
    <property type="entry name" value="HAD superfamily/HAD-like"/>
    <property type="match status" value="1"/>
</dbReference>
<dbReference type="Pfam" id="PF00702">
    <property type="entry name" value="Hydrolase"/>
    <property type="match status" value="1"/>
</dbReference>
<evidence type="ECO:0000256" key="3">
    <source>
        <dbReference type="ARBA" id="ARBA00022801"/>
    </source>
</evidence>
<feature type="binding site" evidence="6">
    <location>
        <position position="183"/>
    </location>
    <ligand>
        <name>substrate</name>
    </ligand>
</feature>
<proteinExistence type="inferred from homology"/>
<dbReference type="SUPFAM" id="SSF56784">
    <property type="entry name" value="HAD-like"/>
    <property type="match status" value="1"/>
</dbReference>